<reference evidence="3" key="1">
    <citation type="submission" date="2017-01" db="EMBL/GenBank/DDBJ databases">
        <title>Genome sequence of Rouxiella sp. ERMR1:05.</title>
        <authorList>
            <person name="Kumar R."/>
            <person name="Singh D."/>
            <person name="Kumar S."/>
        </authorList>
    </citation>
    <scope>NUCLEOTIDE SEQUENCE [LARGE SCALE GENOMIC DNA]</scope>
    <source>
        <strain evidence="3">ERMR1:05</strain>
        <plasmid evidence="3">unnamed1</plasmid>
    </source>
</reference>
<evidence type="ECO:0008006" key="4">
    <source>
        <dbReference type="Google" id="ProtNLM"/>
    </source>
</evidence>
<evidence type="ECO:0000313" key="2">
    <source>
        <dbReference type="EMBL" id="AVF37696.1"/>
    </source>
</evidence>
<protein>
    <recommendedName>
        <fullName evidence="4">Autotransporter outer membrane beta-barrel domain-containing protein</fullName>
    </recommendedName>
</protein>
<accession>A0A2L1UXL0</accession>
<proteinExistence type="predicted"/>
<keyword evidence="2" id="KW-0614">Plasmid</keyword>
<evidence type="ECO:0000256" key="1">
    <source>
        <dbReference type="SAM" id="SignalP"/>
    </source>
</evidence>
<geneLocation type="plasmid" evidence="2 3">
    <name>unnamed1</name>
</geneLocation>
<dbReference type="EMBL" id="CP019063">
    <property type="protein sequence ID" value="AVF37696.1"/>
    <property type="molecule type" value="Genomic_DNA"/>
</dbReference>
<sequence>MKKNTPYTCHTKKLMLASLISVAVTNHVQAQDLDYSNQTYPDMTTTSVSGDLNFTADNSQFIRGLSVTASDNLVAELNGTTVSDEAGYNNARINLAATNGDLTLTLNNYDVLPANKNPGVGLRIDAYNGDVNVDMSNNQNPRGFNIYGGNATIKVTDTLLGATGQIYPTGTITEVGAMFTGGKAELDISNSQVLGNVLVSIYNTGGSTILNLNEDTVMNGNATMTGGITP</sequence>
<keyword evidence="1" id="KW-0732">Signal</keyword>
<gene>
    <name evidence="2" type="ORF">BV494_22530</name>
</gene>
<keyword evidence="3" id="KW-1185">Reference proteome</keyword>
<dbReference type="Proteomes" id="UP000239197">
    <property type="component" value="Plasmid unnamed1"/>
</dbReference>
<dbReference type="AlphaFoldDB" id="A0A2L1UXL0"/>
<organism evidence="2 3">
    <name type="scientific">Rahnella sikkimica</name>
    <dbReference type="NCBI Taxonomy" id="1805933"/>
    <lineage>
        <taxon>Bacteria</taxon>
        <taxon>Pseudomonadati</taxon>
        <taxon>Pseudomonadota</taxon>
        <taxon>Gammaproteobacteria</taxon>
        <taxon>Enterobacterales</taxon>
        <taxon>Yersiniaceae</taxon>
        <taxon>Rahnella</taxon>
    </lineage>
</organism>
<name>A0A2L1UXL0_9GAMM</name>
<evidence type="ECO:0000313" key="3">
    <source>
        <dbReference type="Proteomes" id="UP000239197"/>
    </source>
</evidence>
<feature type="signal peptide" evidence="1">
    <location>
        <begin position="1"/>
        <end position="30"/>
    </location>
</feature>
<dbReference type="RefSeq" id="WP_104925036.1">
    <property type="nucleotide sequence ID" value="NZ_CP019063.1"/>
</dbReference>
<dbReference type="KEGG" id="rox:BV494_22530"/>
<feature type="chain" id="PRO_5014798343" description="Autotransporter outer membrane beta-barrel domain-containing protein" evidence="1">
    <location>
        <begin position="31"/>
        <end position="230"/>
    </location>
</feature>